<gene>
    <name evidence="1" type="ORF">GCM10010937_03160</name>
</gene>
<organism evidence="1 2">
    <name type="scientific">Gluconobacter japonicus</name>
    <dbReference type="NCBI Taxonomy" id="376620"/>
    <lineage>
        <taxon>Bacteria</taxon>
        <taxon>Pseudomonadati</taxon>
        <taxon>Pseudomonadota</taxon>
        <taxon>Alphaproteobacteria</taxon>
        <taxon>Acetobacterales</taxon>
        <taxon>Acetobacteraceae</taxon>
        <taxon>Gluconobacter</taxon>
    </lineage>
</organism>
<dbReference type="EMBL" id="BSNT01000015">
    <property type="protein sequence ID" value="GLQ58514.1"/>
    <property type="molecule type" value="Genomic_DNA"/>
</dbReference>
<protein>
    <submittedName>
        <fullName evidence="1">Uncharacterized protein</fullName>
    </submittedName>
</protein>
<accession>A0ABQ5WFM5</accession>
<proteinExistence type="predicted"/>
<name>A0ABQ5WFM5_GLUJA</name>
<comment type="caution">
    <text evidence="1">The sequence shown here is derived from an EMBL/GenBank/DDBJ whole genome shotgun (WGS) entry which is preliminary data.</text>
</comment>
<evidence type="ECO:0000313" key="1">
    <source>
        <dbReference type="EMBL" id="GLQ58514.1"/>
    </source>
</evidence>
<dbReference type="Proteomes" id="UP001156613">
    <property type="component" value="Unassembled WGS sequence"/>
</dbReference>
<keyword evidence="2" id="KW-1185">Reference proteome</keyword>
<evidence type="ECO:0000313" key="2">
    <source>
        <dbReference type="Proteomes" id="UP001156613"/>
    </source>
</evidence>
<sequence>MEALRRLRAPQVFARDRVDDDAVPNFLDGIADRHGGNDACMGLQRLNDVLNHFCRDAGTGAIMNQHKIRWFRQVSECFQPVPYAVVTFRAARNRGENIQPGKTFSQQGVVSNWQKHIHMWQESFCSAADDGFAP</sequence>
<reference evidence="2" key="1">
    <citation type="journal article" date="2019" name="Int. J. Syst. Evol. Microbiol.">
        <title>The Global Catalogue of Microorganisms (GCM) 10K type strain sequencing project: providing services to taxonomists for standard genome sequencing and annotation.</title>
        <authorList>
            <consortium name="The Broad Institute Genomics Platform"/>
            <consortium name="The Broad Institute Genome Sequencing Center for Infectious Disease"/>
            <person name="Wu L."/>
            <person name="Ma J."/>
        </authorList>
    </citation>
    <scope>NUCLEOTIDE SEQUENCE [LARGE SCALE GENOMIC DNA]</scope>
    <source>
        <strain evidence="2">NBRC 3271</strain>
    </source>
</reference>